<dbReference type="GO" id="GO:0045596">
    <property type="term" value="P:negative regulation of cell differentiation"/>
    <property type="evidence" value="ECO:0007669"/>
    <property type="project" value="UniProtKB-ARBA"/>
</dbReference>
<comment type="subunit">
    <text evidence="10">Transcription repression requires formation of a complex with a corepressor protein of the Groucho/TLE family.</text>
</comment>
<dbReference type="InterPro" id="IPR050370">
    <property type="entry name" value="HES_HEY"/>
</dbReference>
<comment type="function">
    <text evidence="11">Transcriptional repressor of genes that require a bHLH protein for their transcription. Plays an important role as neurogenesis negative regulator.</text>
</comment>
<dbReference type="KEGG" id="ipu:108254741"/>
<evidence type="ECO:0000256" key="2">
    <source>
        <dbReference type="ARBA" id="ARBA00022473"/>
    </source>
</evidence>
<comment type="subcellular location">
    <subcellularLocation>
        <location evidence="1">Nucleus</location>
    </subcellularLocation>
</comment>
<dbReference type="GO" id="GO:0097150">
    <property type="term" value="P:neuronal stem cell population maintenance"/>
    <property type="evidence" value="ECO:0007669"/>
    <property type="project" value="UniProtKB-ARBA"/>
</dbReference>
<evidence type="ECO:0000256" key="6">
    <source>
        <dbReference type="ARBA" id="ARBA00023015"/>
    </source>
</evidence>
<evidence type="ECO:0000256" key="3">
    <source>
        <dbReference type="ARBA" id="ARBA00022491"/>
    </source>
</evidence>
<dbReference type="GO" id="GO:0046983">
    <property type="term" value="F:protein dimerization activity"/>
    <property type="evidence" value="ECO:0007669"/>
    <property type="project" value="InterPro"/>
</dbReference>
<reference evidence="16" key="1">
    <citation type="journal article" date="2016" name="Nat. Commun.">
        <title>The channel catfish genome sequence provides insights into the evolution of scale formation in teleosts.</title>
        <authorList>
            <person name="Liu Z."/>
            <person name="Liu S."/>
            <person name="Yao J."/>
            <person name="Bao L."/>
            <person name="Zhang J."/>
            <person name="Li Y."/>
            <person name="Jiang C."/>
            <person name="Sun L."/>
            <person name="Wang R."/>
            <person name="Zhang Y."/>
            <person name="Zhou T."/>
            <person name="Zeng Q."/>
            <person name="Fu Q."/>
            <person name="Gao S."/>
            <person name="Li N."/>
            <person name="Koren S."/>
            <person name="Jiang Y."/>
            <person name="Zimin A."/>
            <person name="Xu P."/>
            <person name="Phillippy A.M."/>
            <person name="Geng X."/>
            <person name="Song L."/>
            <person name="Sun F."/>
            <person name="Li C."/>
            <person name="Wang X."/>
            <person name="Chen A."/>
            <person name="Jin Y."/>
            <person name="Yuan Z."/>
            <person name="Yang Y."/>
            <person name="Tan S."/>
            <person name="Peatman E."/>
            <person name="Lu J."/>
            <person name="Qin Z."/>
            <person name="Dunham R."/>
            <person name="Li Z."/>
            <person name="Sonstegard T."/>
            <person name="Feng J."/>
            <person name="Danzmann R.G."/>
            <person name="Schroeder S."/>
            <person name="Scheffler B."/>
            <person name="Duke M.V."/>
            <person name="Ballard L."/>
            <person name="Kucuktas H."/>
            <person name="Kaltenboeck L."/>
            <person name="Liu H."/>
            <person name="Armbruster J."/>
            <person name="Xie Y."/>
            <person name="Kirby M.L."/>
            <person name="Tian Y."/>
            <person name="Flanagan M.E."/>
            <person name="Mu W."/>
            <person name="Waldbieser G.C."/>
        </authorList>
    </citation>
    <scope>NUCLEOTIDE SEQUENCE [LARGE SCALE GENOMIC DNA]</scope>
    <source>
        <strain evidence="16">SDA103</strain>
    </source>
</reference>
<dbReference type="Gene3D" id="4.10.280.10">
    <property type="entry name" value="Helix-loop-helix DNA-binding domain"/>
    <property type="match status" value="1"/>
</dbReference>
<keyword evidence="8" id="KW-0804">Transcription</keyword>
<dbReference type="OrthoDB" id="6085656at2759"/>
<evidence type="ECO:0000256" key="7">
    <source>
        <dbReference type="ARBA" id="ARBA00023125"/>
    </source>
</evidence>
<accession>A0A2D0PI40</accession>
<evidence type="ECO:0000256" key="1">
    <source>
        <dbReference type="ARBA" id="ARBA00004123"/>
    </source>
</evidence>
<keyword evidence="7" id="KW-0238">DNA-binding</keyword>
<keyword evidence="4" id="KW-0221">Differentiation</keyword>
<keyword evidence="3" id="KW-0678">Repressor</keyword>
<name>A0A2D0PI40_ICTPU</name>
<evidence type="ECO:0000256" key="5">
    <source>
        <dbReference type="ARBA" id="ARBA00022902"/>
    </source>
</evidence>
<evidence type="ECO:0000313" key="16">
    <source>
        <dbReference type="Proteomes" id="UP000221080"/>
    </source>
</evidence>
<organism evidence="16 17">
    <name type="scientific">Ictalurus punctatus</name>
    <name type="common">Channel catfish</name>
    <name type="synonym">Silurus punctatus</name>
    <dbReference type="NCBI Taxonomy" id="7998"/>
    <lineage>
        <taxon>Eukaryota</taxon>
        <taxon>Metazoa</taxon>
        <taxon>Chordata</taxon>
        <taxon>Craniata</taxon>
        <taxon>Vertebrata</taxon>
        <taxon>Euteleostomi</taxon>
        <taxon>Actinopterygii</taxon>
        <taxon>Neopterygii</taxon>
        <taxon>Teleostei</taxon>
        <taxon>Ostariophysi</taxon>
        <taxon>Siluriformes</taxon>
        <taxon>Ictaluridae</taxon>
        <taxon>Ictalurus</taxon>
    </lineage>
</organism>
<dbReference type="GO" id="GO:0006355">
    <property type="term" value="P:regulation of DNA-templated transcription"/>
    <property type="evidence" value="ECO:0007669"/>
    <property type="project" value="InterPro"/>
</dbReference>
<dbReference type="GO" id="GO:0048513">
    <property type="term" value="P:animal organ development"/>
    <property type="evidence" value="ECO:0007669"/>
    <property type="project" value="UniProtKB-ARBA"/>
</dbReference>
<dbReference type="PROSITE" id="PS50888">
    <property type="entry name" value="BHLH"/>
    <property type="match status" value="1"/>
</dbReference>
<evidence type="ECO:0000259" key="14">
    <source>
        <dbReference type="PROSITE" id="PS50888"/>
    </source>
</evidence>
<dbReference type="InterPro" id="IPR011598">
    <property type="entry name" value="bHLH_dom"/>
</dbReference>
<evidence type="ECO:0000256" key="8">
    <source>
        <dbReference type="ARBA" id="ARBA00023163"/>
    </source>
</evidence>
<dbReference type="CDD" id="cd11461">
    <property type="entry name" value="bHLH-O_HES5"/>
    <property type="match status" value="1"/>
</dbReference>
<evidence type="ECO:0000256" key="9">
    <source>
        <dbReference type="ARBA" id="ARBA00023242"/>
    </source>
</evidence>
<keyword evidence="5" id="KW-0524">Neurogenesis</keyword>
<dbReference type="SUPFAM" id="SSF47459">
    <property type="entry name" value="HLH, helix-loop-helix DNA-binding domain"/>
    <property type="match status" value="1"/>
</dbReference>
<dbReference type="RefSeq" id="XP_017305504.3">
    <property type="nucleotide sequence ID" value="XM_017450015.3"/>
</dbReference>
<dbReference type="GO" id="GO:0007399">
    <property type="term" value="P:nervous system development"/>
    <property type="evidence" value="ECO:0007669"/>
    <property type="project" value="UniProtKB-KW"/>
</dbReference>
<dbReference type="GO" id="GO:0005634">
    <property type="term" value="C:nucleus"/>
    <property type="evidence" value="ECO:0007669"/>
    <property type="project" value="UniProtKB-SubCell"/>
</dbReference>
<keyword evidence="2" id="KW-0217">Developmental protein</keyword>
<proteinExistence type="predicted"/>
<evidence type="ECO:0000313" key="17">
    <source>
        <dbReference type="RefSeq" id="XP_017305504.3"/>
    </source>
</evidence>
<dbReference type="GeneID" id="108254741"/>
<evidence type="ECO:0000256" key="12">
    <source>
        <dbReference type="ARBA" id="ARBA00072975"/>
    </source>
</evidence>
<feature type="domain" description="Orange" evidence="15">
    <location>
        <begin position="110"/>
        <end position="140"/>
    </location>
</feature>
<dbReference type="Pfam" id="PF00010">
    <property type="entry name" value="HLH"/>
    <property type="match status" value="1"/>
</dbReference>
<evidence type="ECO:0000256" key="4">
    <source>
        <dbReference type="ARBA" id="ARBA00022782"/>
    </source>
</evidence>
<evidence type="ECO:0000256" key="13">
    <source>
        <dbReference type="ARBA" id="ARBA00081413"/>
    </source>
</evidence>
<evidence type="ECO:0000256" key="11">
    <source>
        <dbReference type="ARBA" id="ARBA00060201"/>
    </source>
</evidence>
<protein>
    <recommendedName>
        <fullName evidence="12">Transcription factor HES-5</fullName>
    </recommendedName>
    <alternativeName>
        <fullName evidence="13">Hairy and enhancer of split 5</fullName>
    </alternativeName>
</protein>
<dbReference type="GO" id="GO:0030154">
    <property type="term" value="P:cell differentiation"/>
    <property type="evidence" value="ECO:0007669"/>
    <property type="project" value="UniProtKB-KW"/>
</dbReference>
<keyword evidence="6" id="KW-0805">Transcription regulation</keyword>
<keyword evidence="16" id="KW-1185">Reference proteome</keyword>
<dbReference type="PROSITE" id="PS51054">
    <property type="entry name" value="ORANGE"/>
    <property type="match status" value="1"/>
</dbReference>
<gene>
    <name evidence="17" type="primary">LOC108254741</name>
</gene>
<dbReference type="FunFam" id="4.10.280.10:FF:000033">
    <property type="entry name" value="Transcription factor HES-5"/>
    <property type="match status" value="1"/>
</dbReference>
<evidence type="ECO:0000256" key="10">
    <source>
        <dbReference type="ARBA" id="ARBA00023791"/>
    </source>
</evidence>
<sequence>MQPVQITLTLQRDLQHRDTAMAPTITSAMTTSNEHLPLNNRQRKPLVEKMRRDRINSSIEQLKSLLAPEFLNQQPDSKLEKADILEMTVSLLRQLQQQPALSCSSAAVNQGFSRCVHDLVHFLSKEEVKTQSQRKLLNHIQNLQPSSDESRRESVLHQLSSSEQQIISKEKSSINSSLWRPW</sequence>
<dbReference type="AlphaFoldDB" id="A0A2D0PI40"/>
<feature type="domain" description="BHLH" evidence="14">
    <location>
        <begin position="39"/>
        <end position="95"/>
    </location>
</feature>
<dbReference type="SMART" id="SM00353">
    <property type="entry name" value="HLH"/>
    <property type="match status" value="1"/>
</dbReference>
<dbReference type="InterPro" id="IPR036638">
    <property type="entry name" value="HLH_DNA-bd_sf"/>
</dbReference>
<evidence type="ECO:0000259" key="15">
    <source>
        <dbReference type="PROSITE" id="PS51054"/>
    </source>
</evidence>
<dbReference type="GO" id="GO:0003677">
    <property type="term" value="F:DNA binding"/>
    <property type="evidence" value="ECO:0007669"/>
    <property type="project" value="UniProtKB-KW"/>
</dbReference>
<dbReference type="PANTHER" id="PTHR10985">
    <property type="entry name" value="BASIC HELIX-LOOP-HELIX TRANSCRIPTION FACTOR, HES-RELATED"/>
    <property type="match status" value="1"/>
</dbReference>
<dbReference type="Proteomes" id="UP000221080">
    <property type="component" value="Chromosome 21"/>
</dbReference>
<reference evidence="17" key="2">
    <citation type="submission" date="2025-08" db="UniProtKB">
        <authorList>
            <consortium name="RefSeq"/>
        </authorList>
    </citation>
    <scope>IDENTIFICATION</scope>
    <source>
        <tissue evidence="17">Blood</tissue>
    </source>
</reference>
<dbReference type="InterPro" id="IPR003650">
    <property type="entry name" value="Orange_dom"/>
</dbReference>
<keyword evidence="9" id="KW-0539">Nucleus</keyword>